<dbReference type="OrthoDB" id="10561126at2759"/>
<evidence type="ECO:0000256" key="1">
    <source>
        <dbReference type="SAM" id="MobiDB-lite"/>
    </source>
</evidence>
<dbReference type="Proteomes" id="UP000184330">
    <property type="component" value="Unassembled WGS sequence"/>
</dbReference>
<feature type="compositionally biased region" description="Polar residues" evidence="1">
    <location>
        <begin position="34"/>
        <end position="43"/>
    </location>
</feature>
<feature type="compositionally biased region" description="Low complexity" evidence="1">
    <location>
        <begin position="130"/>
        <end position="189"/>
    </location>
</feature>
<reference evidence="2 3" key="1">
    <citation type="submission" date="2016-03" db="EMBL/GenBank/DDBJ databases">
        <authorList>
            <person name="Ploux O."/>
        </authorList>
    </citation>
    <scope>NUCLEOTIDE SEQUENCE [LARGE SCALE GENOMIC DNA]</scope>
    <source>
        <strain evidence="2 3">UAMH 11012</strain>
    </source>
</reference>
<evidence type="ECO:0000313" key="3">
    <source>
        <dbReference type="Proteomes" id="UP000184330"/>
    </source>
</evidence>
<feature type="compositionally biased region" description="Polar residues" evidence="1">
    <location>
        <begin position="105"/>
        <end position="128"/>
    </location>
</feature>
<dbReference type="AlphaFoldDB" id="A0A1L7X8M3"/>
<proteinExistence type="predicted"/>
<gene>
    <name evidence="2" type="ORF">PAC_11269</name>
</gene>
<evidence type="ECO:0000313" key="2">
    <source>
        <dbReference type="EMBL" id="CZR61373.1"/>
    </source>
</evidence>
<feature type="compositionally biased region" description="Low complexity" evidence="1">
    <location>
        <begin position="46"/>
        <end position="104"/>
    </location>
</feature>
<organism evidence="2 3">
    <name type="scientific">Phialocephala subalpina</name>
    <dbReference type="NCBI Taxonomy" id="576137"/>
    <lineage>
        <taxon>Eukaryota</taxon>
        <taxon>Fungi</taxon>
        <taxon>Dikarya</taxon>
        <taxon>Ascomycota</taxon>
        <taxon>Pezizomycotina</taxon>
        <taxon>Leotiomycetes</taxon>
        <taxon>Helotiales</taxon>
        <taxon>Mollisiaceae</taxon>
        <taxon>Phialocephala</taxon>
        <taxon>Phialocephala fortinii species complex</taxon>
    </lineage>
</organism>
<protein>
    <submittedName>
        <fullName evidence="2">Uncharacterized protein</fullName>
    </submittedName>
</protein>
<name>A0A1L7X8M3_9HELO</name>
<keyword evidence="3" id="KW-1185">Reference proteome</keyword>
<accession>A0A1L7X8M3</accession>
<feature type="compositionally biased region" description="Basic residues" evidence="1">
    <location>
        <begin position="1"/>
        <end position="11"/>
    </location>
</feature>
<feature type="region of interest" description="Disordered" evidence="1">
    <location>
        <begin position="1"/>
        <end position="214"/>
    </location>
</feature>
<feature type="compositionally biased region" description="Low complexity" evidence="1">
    <location>
        <begin position="16"/>
        <end position="33"/>
    </location>
</feature>
<sequence>MPDKKHSKRSSSTKPTAGHSSHTTAASRARASSVQPPSHSSRAIRSHAQASKSAQQSRHSSSSSQQAEPSASAQRTKHSSSSQQARPSSSTQKTKPSSSAQQTKYSSLTQQAKASTSAQKTKPSSSTPHAKPSASAQKTKASSSAQKTKSSTTPQQTKASSSTQKAKGSSSAQQTSSSSRSITTRSRISFSILPPREEPPSSTHLPSHRSIRPAKLHSILKRTDHLSREEVSRTIFPSRTEGKPTPKGNKNGWVVVYKEATKKWYRIKYSKLAEDVETDLVRLETTETVRITGVSTNPRSEYGTWRVLQLPGHIKRAKQRGAPYSWIFVDREKAGKDNYKSEDKIDGV</sequence>
<dbReference type="EMBL" id="FJOG01000018">
    <property type="protein sequence ID" value="CZR61373.1"/>
    <property type="molecule type" value="Genomic_DNA"/>
</dbReference>